<keyword evidence="1" id="KW-0732">Signal</keyword>
<name>A0A8T1N2Q8_CARIL</name>
<evidence type="ECO:0000313" key="3">
    <source>
        <dbReference type="Proteomes" id="UP000811609"/>
    </source>
</evidence>
<gene>
    <name evidence="2" type="ORF">CIPAW_16G098200</name>
</gene>
<evidence type="ECO:0000313" key="2">
    <source>
        <dbReference type="EMBL" id="KAG6625456.1"/>
    </source>
</evidence>
<evidence type="ECO:0000256" key="1">
    <source>
        <dbReference type="SAM" id="SignalP"/>
    </source>
</evidence>
<organism evidence="2 3">
    <name type="scientific">Carya illinoinensis</name>
    <name type="common">Pecan</name>
    <dbReference type="NCBI Taxonomy" id="32201"/>
    <lineage>
        <taxon>Eukaryota</taxon>
        <taxon>Viridiplantae</taxon>
        <taxon>Streptophyta</taxon>
        <taxon>Embryophyta</taxon>
        <taxon>Tracheophyta</taxon>
        <taxon>Spermatophyta</taxon>
        <taxon>Magnoliopsida</taxon>
        <taxon>eudicotyledons</taxon>
        <taxon>Gunneridae</taxon>
        <taxon>Pentapetalae</taxon>
        <taxon>rosids</taxon>
        <taxon>fabids</taxon>
        <taxon>Fagales</taxon>
        <taxon>Juglandaceae</taxon>
        <taxon>Carya</taxon>
    </lineage>
</organism>
<dbReference type="AlphaFoldDB" id="A0A8T1N2Q8"/>
<proteinExistence type="predicted"/>
<comment type="caution">
    <text evidence="2">The sequence shown here is derived from an EMBL/GenBank/DDBJ whole genome shotgun (WGS) entry which is preliminary data.</text>
</comment>
<dbReference type="EMBL" id="CM031824">
    <property type="protein sequence ID" value="KAG6625456.1"/>
    <property type="molecule type" value="Genomic_DNA"/>
</dbReference>
<feature type="chain" id="PRO_5035855051" description="N-acetylglucosaminylphosphatidylinositol deacetylase" evidence="1">
    <location>
        <begin position="25"/>
        <end position="149"/>
    </location>
</feature>
<evidence type="ECO:0008006" key="4">
    <source>
        <dbReference type="Google" id="ProtNLM"/>
    </source>
</evidence>
<sequence length="149" mass="16667">MAWVLIVCSLVLVLVACLCKILHGSSSPFRNSFLNTGGAFHKRNVLLVIAHPDDESMFFSPTINYLTSTGHNLYVLCLSTRDADGKGNIKKEELYQACEILKVPLQQVKIIDHLDLQDGFGRVWSHTLLASIIEEEIMSYGIDLIITFD</sequence>
<accession>A0A8T1N2Q8</accession>
<dbReference type="PANTHER" id="PTHR12993">
    <property type="entry name" value="N-ACETYLGLUCOSAMINYL-PHOSPHATIDYLINOSITOL DE-N-ACETYLASE-RELATED"/>
    <property type="match status" value="1"/>
</dbReference>
<dbReference type="GO" id="GO:0005783">
    <property type="term" value="C:endoplasmic reticulum"/>
    <property type="evidence" value="ECO:0007669"/>
    <property type="project" value="TreeGrafter"/>
</dbReference>
<dbReference type="InterPro" id="IPR003737">
    <property type="entry name" value="GlcNAc_PI_deacetylase-related"/>
</dbReference>
<dbReference type="GO" id="GO:0000225">
    <property type="term" value="F:N-acetylglucosaminylphosphatidylinositol deacetylase activity"/>
    <property type="evidence" value="ECO:0007669"/>
    <property type="project" value="TreeGrafter"/>
</dbReference>
<keyword evidence="3" id="KW-1185">Reference proteome</keyword>
<dbReference type="PANTHER" id="PTHR12993:SF11">
    <property type="entry name" value="N-ACETYLGLUCOSAMINYL-PHOSPHATIDYLINOSITOL DE-N-ACETYLASE"/>
    <property type="match status" value="1"/>
</dbReference>
<protein>
    <recommendedName>
        <fullName evidence="4">N-acetylglucosaminylphosphatidylinositol deacetylase</fullName>
    </recommendedName>
</protein>
<feature type="signal peptide" evidence="1">
    <location>
        <begin position="1"/>
        <end position="24"/>
    </location>
</feature>
<reference evidence="2" key="1">
    <citation type="submission" date="2020-12" db="EMBL/GenBank/DDBJ databases">
        <title>WGS assembly of Carya illinoinensis cv. Pawnee.</title>
        <authorList>
            <person name="Platts A."/>
            <person name="Shu S."/>
            <person name="Wright S."/>
            <person name="Barry K."/>
            <person name="Edger P."/>
            <person name="Pires J.C."/>
            <person name="Schmutz J."/>
        </authorList>
    </citation>
    <scope>NUCLEOTIDE SEQUENCE</scope>
    <source>
        <tissue evidence="2">Leaf</tissue>
    </source>
</reference>
<dbReference type="Proteomes" id="UP000811609">
    <property type="component" value="Chromosome 16"/>
</dbReference>
<dbReference type="Pfam" id="PF02585">
    <property type="entry name" value="PIG-L"/>
    <property type="match status" value="1"/>
</dbReference>